<name>A0A6H1ZQP7_9ZZZZ</name>
<sequence length="58" mass="6903">MSNWIEYMGREGKKWKKRLPDGRLFRTSTMPDELKAEAKTRPIPVKETRIIKKKDGKK</sequence>
<reference evidence="1" key="1">
    <citation type="submission" date="2020-03" db="EMBL/GenBank/DDBJ databases">
        <title>The deep terrestrial virosphere.</title>
        <authorList>
            <person name="Holmfeldt K."/>
            <person name="Nilsson E."/>
            <person name="Simone D."/>
            <person name="Lopez-Fernandez M."/>
            <person name="Wu X."/>
            <person name="de Brujin I."/>
            <person name="Lundin D."/>
            <person name="Andersson A."/>
            <person name="Bertilsson S."/>
            <person name="Dopson M."/>
        </authorList>
    </citation>
    <scope>NUCLEOTIDE SEQUENCE</scope>
    <source>
        <strain evidence="1">TM448A01513</strain>
    </source>
</reference>
<accession>A0A6H1ZQP7</accession>
<dbReference type="AlphaFoldDB" id="A0A6H1ZQP7"/>
<gene>
    <name evidence="1" type="ORF">TM448A01513_0004</name>
</gene>
<dbReference type="EMBL" id="MT144157">
    <property type="protein sequence ID" value="QJA49828.1"/>
    <property type="molecule type" value="Genomic_DNA"/>
</dbReference>
<proteinExistence type="predicted"/>
<evidence type="ECO:0000313" key="1">
    <source>
        <dbReference type="EMBL" id="QJA49828.1"/>
    </source>
</evidence>
<protein>
    <submittedName>
        <fullName evidence="1">Uncharacterized protein</fullName>
    </submittedName>
</protein>
<organism evidence="1">
    <name type="scientific">viral metagenome</name>
    <dbReference type="NCBI Taxonomy" id="1070528"/>
    <lineage>
        <taxon>unclassified sequences</taxon>
        <taxon>metagenomes</taxon>
        <taxon>organismal metagenomes</taxon>
    </lineage>
</organism>